<evidence type="ECO:0000259" key="5">
    <source>
        <dbReference type="PROSITE" id="PS50865"/>
    </source>
</evidence>
<evidence type="ECO:0000256" key="2">
    <source>
        <dbReference type="ARBA" id="ARBA00022771"/>
    </source>
</evidence>
<dbReference type="PROSITE" id="PS01360">
    <property type="entry name" value="ZF_MYND_1"/>
    <property type="match status" value="1"/>
</dbReference>
<dbReference type="PROSITE" id="PS50865">
    <property type="entry name" value="ZF_MYND_2"/>
    <property type="match status" value="1"/>
</dbReference>
<name>A0AAV9J6E9_9PEZI</name>
<dbReference type="Pfam" id="PF01753">
    <property type="entry name" value="zf-MYND"/>
    <property type="match status" value="1"/>
</dbReference>
<keyword evidence="2 4" id="KW-0863">Zinc-finger</keyword>
<evidence type="ECO:0000256" key="4">
    <source>
        <dbReference type="PROSITE-ProRule" id="PRU00134"/>
    </source>
</evidence>
<comment type="caution">
    <text evidence="6">The sequence shown here is derived from an EMBL/GenBank/DDBJ whole genome shotgun (WGS) entry which is preliminary data.</text>
</comment>
<accession>A0AAV9J6E9</accession>
<dbReference type="Gene3D" id="6.10.140.2220">
    <property type="match status" value="1"/>
</dbReference>
<dbReference type="Proteomes" id="UP001324427">
    <property type="component" value="Unassembled WGS sequence"/>
</dbReference>
<dbReference type="EMBL" id="JAVFHQ010000067">
    <property type="protein sequence ID" value="KAK4540446.1"/>
    <property type="molecule type" value="Genomic_DNA"/>
</dbReference>
<evidence type="ECO:0000256" key="3">
    <source>
        <dbReference type="ARBA" id="ARBA00022833"/>
    </source>
</evidence>
<feature type="domain" description="MYND-type" evidence="5">
    <location>
        <begin position="93"/>
        <end position="134"/>
    </location>
</feature>
<organism evidence="6 7">
    <name type="scientific">Oleoguttula mirabilis</name>
    <dbReference type="NCBI Taxonomy" id="1507867"/>
    <lineage>
        <taxon>Eukaryota</taxon>
        <taxon>Fungi</taxon>
        <taxon>Dikarya</taxon>
        <taxon>Ascomycota</taxon>
        <taxon>Pezizomycotina</taxon>
        <taxon>Dothideomycetes</taxon>
        <taxon>Dothideomycetidae</taxon>
        <taxon>Mycosphaerellales</taxon>
        <taxon>Teratosphaeriaceae</taxon>
        <taxon>Oleoguttula</taxon>
    </lineage>
</organism>
<evidence type="ECO:0000313" key="6">
    <source>
        <dbReference type="EMBL" id="KAK4540446.1"/>
    </source>
</evidence>
<evidence type="ECO:0000313" key="7">
    <source>
        <dbReference type="Proteomes" id="UP001324427"/>
    </source>
</evidence>
<protein>
    <recommendedName>
        <fullName evidence="5">MYND-type domain-containing protein</fullName>
    </recommendedName>
</protein>
<keyword evidence="1" id="KW-0479">Metal-binding</keyword>
<dbReference type="InterPro" id="IPR002893">
    <property type="entry name" value="Znf_MYND"/>
</dbReference>
<reference evidence="6 7" key="1">
    <citation type="submission" date="2021-11" db="EMBL/GenBank/DDBJ databases">
        <title>Black yeast isolated from Biological Soil Crust.</title>
        <authorList>
            <person name="Kurbessoian T."/>
        </authorList>
    </citation>
    <scope>NUCLEOTIDE SEQUENCE [LARGE SCALE GENOMIC DNA]</scope>
    <source>
        <strain evidence="6 7">CCFEE 5522</strain>
    </source>
</reference>
<evidence type="ECO:0000256" key="1">
    <source>
        <dbReference type="ARBA" id="ARBA00022723"/>
    </source>
</evidence>
<dbReference type="SUPFAM" id="SSF144232">
    <property type="entry name" value="HIT/MYND zinc finger-like"/>
    <property type="match status" value="1"/>
</dbReference>
<dbReference type="GO" id="GO:0008270">
    <property type="term" value="F:zinc ion binding"/>
    <property type="evidence" value="ECO:0007669"/>
    <property type="project" value="UniProtKB-KW"/>
</dbReference>
<proteinExistence type="predicted"/>
<gene>
    <name evidence="6" type="ORF">LTR36_009192</name>
</gene>
<keyword evidence="3" id="KW-0862">Zinc</keyword>
<sequence length="144" mass="16734">MLFRRNGVDSEHRHAEAQLSYCAGELGELYEIPKNKLIGQDLRAAKARVMEKLRPEAFAKYWEAFRKDKVRFDRHWEDLECPVKVSGFAVDVCGGCGADEDESMRLMQCARCKKQKYCTRQCKRKDWEVHKLDCEAVEVEESIG</sequence>
<keyword evidence="7" id="KW-1185">Reference proteome</keyword>
<dbReference type="AlphaFoldDB" id="A0AAV9J6E9"/>